<dbReference type="CDD" id="cd01171">
    <property type="entry name" value="YXKO-related"/>
    <property type="match status" value="1"/>
</dbReference>
<evidence type="ECO:0000256" key="18">
    <source>
        <dbReference type="HAMAP-Rule" id="MF_01966"/>
    </source>
</evidence>
<feature type="binding site" evidence="18">
    <location>
        <position position="153"/>
    </location>
    <ligand>
        <name>(6S)-NADPHX</name>
        <dbReference type="ChEBI" id="CHEBI:64076"/>
    </ligand>
</feature>
<dbReference type="InterPro" id="IPR000631">
    <property type="entry name" value="CARKD"/>
</dbReference>
<evidence type="ECO:0000313" key="23">
    <source>
        <dbReference type="Proteomes" id="UP000027341"/>
    </source>
</evidence>
<feature type="binding site" evidence="18">
    <location>
        <position position="58"/>
    </location>
    <ligand>
        <name>K(+)</name>
        <dbReference type="ChEBI" id="CHEBI:29103"/>
    </ligand>
</feature>
<evidence type="ECO:0000256" key="5">
    <source>
        <dbReference type="ARBA" id="ARBA00022723"/>
    </source>
</evidence>
<comment type="caution">
    <text evidence="22">The sequence shown here is derived from an EMBL/GenBank/DDBJ whole genome shotgun (WGS) entry which is preliminary data.</text>
</comment>
<dbReference type="PROSITE" id="PS51383">
    <property type="entry name" value="YJEF_C_3"/>
    <property type="match status" value="1"/>
</dbReference>
<dbReference type="EC" id="5.1.99.6" evidence="19"/>
<feature type="domain" description="YjeF N-terminal" evidence="21">
    <location>
        <begin position="9"/>
        <end position="210"/>
    </location>
</feature>
<feature type="binding site" evidence="17">
    <location>
        <position position="366"/>
    </location>
    <ligand>
        <name>(6S)-NADPHX</name>
        <dbReference type="ChEBI" id="CHEBI:64076"/>
    </ligand>
</feature>
<keyword evidence="7 17" id="KW-0067">ATP-binding</keyword>
<accession>A0A066ZQD5</accession>
<evidence type="ECO:0000313" key="22">
    <source>
        <dbReference type="EMBL" id="KDN95672.1"/>
    </source>
</evidence>
<dbReference type="InterPro" id="IPR017953">
    <property type="entry name" value="Carbohydrate_kinase_pred_CS"/>
</dbReference>
<keyword evidence="11 18" id="KW-0413">Isomerase</keyword>
<evidence type="ECO:0000256" key="9">
    <source>
        <dbReference type="ARBA" id="ARBA00022958"/>
    </source>
</evidence>
<dbReference type="HAMAP" id="MF_01966">
    <property type="entry name" value="NADHX_epimerase"/>
    <property type="match status" value="1"/>
</dbReference>
<evidence type="ECO:0000256" key="6">
    <source>
        <dbReference type="ARBA" id="ARBA00022741"/>
    </source>
</evidence>
<dbReference type="GO" id="GO:0005524">
    <property type="term" value="F:ATP binding"/>
    <property type="evidence" value="ECO:0007669"/>
    <property type="project" value="UniProtKB-UniRule"/>
</dbReference>
<keyword evidence="13" id="KW-0511">Multifunctional enzyme</keyword>
<feature type="binding site" evidence="17">
    <location>
        <position position="432"/>
    </location>
    <ligand>
        <name>(6S)-NADPHX</name>
        <dbReference type="ChEBI" id="CHEBI:64076"/>
    </ligand>
</feature>
<comment type="similarity">
    <text evidence="3 19">In the N-terminal section; belongs to the NnrE/AIBP family.</text>
</comment>
<dbReference type="HAMAP" id="MF_01965">
    <property type="entry name" value="NADHX_dehydratase"/>
    <property type="match status" value="1"/>
</dbReference>
<dbReference type="Pfam" id="PF01256">
    <property type="entry name" value="Carb_kinase"/>
    <property type="match status" value="1"/>
</dbReference>
<feature type="binding site" evidence="17">
    <location>
        <position position="313"/>
    </location>
    <ligand>
        <name>(6S)-NADPHX</name>
        <dbReference type="ChEBI" id="CHEBI:64076"/>
    </ligand>
</feature>
<evidence type="ECO:0000256" key="2">
    <source>
        <dbReference type="ARBA" id="ARBA00000909"/>
    </source>
</evidence>
<feature type="binding site" evidence="18">
    <location>
        <begin position="124"/>
        <end position="130"/>
    </location>
    <ligand>
        <name>(6S)-NADPHX</name>
        <dbReference type="ChEBI" id="CHEBI:64076"/>
    </ligand>
</feature>
<dbReference type="RefSeq" id="WP_035628898.1">
    <property type="nucleotide sequence ID" value="NZ_AP020335.1"/>
</dbReference>
<dbReference type="InterPro" id="IPR004443">
    <property type="entry name" value="YjeF_N_dom"/>
</dbReference>
<evidence type="ECO:0000256" key="3">
    <source>
        <dbReference type="ARBA" id="ARBA00006001"/>
    </source>
</evidence>
<comment type="function">
    <text evidence="17">Catalyzes the dehydration of the S-form of NAD(P)HX at the expense of ADP, which is converted to AMP. Together with NAD(P)HX epimerase, which catalyzes the epimerization of the S- and R-forms, the enzyme allows the repair of both epimers of NAD(P)HX, a damaged form of NAD(P)H that is a result of enzymatic or heat-dependent hydration.</text>
</comment>
<feature type="binding site" evidence="18">
    <location>
        <position position="120"/>
    </location>
    <ligand>
        <name>K(+)</name>
        <dbReference type="ChEBI" id="CHEBI:29103"/>
    </ligand>
</feature>
<dbReference type="SUPFAM" id="SSF53613">
    <property type="entry name" value="Ribokinase-like"/>
    <property type="match status" value="1"/>
</dbReference>
<keyword evidence="10 17" id="KW-0520">NAD</keyword>
<evidence type="ECO:0000256" key="11">
    <source>
        <dbReference type="ARBA" id="ARBA00023235"/>
    </source>
</evidence>
<organism evidence="22 23">
    <name type="scientific">Hydrogenovibrio marinus</name>
    <dbReference type="NCBI Taxonomy" id="28885"/>
    <lineage>
        <taxon>Bacteria</taxon>
        <taxon>Pseudomonadati</taxon>
        <taxon>Pseudomonadota</taxon>
        <taxon>Gammaproteobacteria</taxon>
        <taxon>Thiotrichales</taxon>
        <taxon>Piscirickettsiaceae</taxon>
        <taxon>Hydrogenovibrio</taxon>
    </lineage>
</organism>
<dbReference type="EC" id="4.2.1.136" evidence="19"/>
<dbReference type="PIRSF" id="PIRSF017184">
    <property type="entry name" value="Nnr"/>
    <property type="match status" value="1"/>
</dbReference>
<comment type="subunit">
    <text evidence="17">Homotetramer.</text>
</comment>
<dbReference type="AlphaFoldDB" id="A0A066ZQD5"/>
<evidence type="ECO:0000256" key="1">
    <source>
        <dbReference type="ARBA" id="ARBA00000013"/>
    </source>
</evidence>
<comment type="catalytic activity">
    <reaction evidence="15 17 19">
        <text>(6S)-NADHX + ADP = AMP + phosphate + NADH + H(+)</text>
        <dbReference type="Rhea" id="RHEA:32223"/>
        <dbReference type="ChEBI" id="CHEBI:15378"/>
        <dbReference type="ChEBI" id="CHEBI:43474"/>
        <dbReference type="ChEBI" id="CHEBI:57945"/>
        <dbReference type="ChEBI" id="CHEBI:64074"/>
        <dbReference type="ChEBI" id="CHEBI:456215"/>
        <dbReference type="ChEBI" id="CHEBI:456216"/>
        <dbReference type="EC" id="4.2.1.136"/>
    </reaction>
</comment>
<dbReference type="NCBIfam" id="TIGR00196">
    <property type="entry name" value="yjeF_cterm"/>
    <property type="match status" value="1"/>
</dbReference>
<dbReference type="SUPFAM" id="SSF64153">
    <property type="entry name" value="YjeF N-terminal domain-like"/>
    <property type="match status" value="1"/>
</dbReference>
<dbReference type="PANTHER" id="PTHR12592">
    <property type="entry name" value="ATP-DEPENDENT (S)-NAD(P)H-HYDRATE DEHYDRATASE FAMILY MEMBER"/>
    <property type="match status" value="1"/>
</dbReference>
<dbReference type="EMBL" id="JMIU01000001">
    <property type="protein sequence ID" value="KDN95672.1"/>
    <property type="molecule type" value="Genomic_DNA"/>
</dbReference>
<reference evidence="22 23" key="1">
    <citation type="submission" date="2014-04" db="EMBL/GenBank/DDBJ databases">
        <title>Draft genome sequence of Hydrogenovibrio marinus MH-110, a model organism for aerobic H2 metabolism.</title>
        <authorList>
            <person name="Cha H.J."/>
            <person name="Jo B.H."/>
            <person name="Hwang B.H."/>
        </authorList>
    </citation>
    <scope>NUCLEOTIDE SEQUENCE [LARGE SCALE GENOMIC DNA]</scope>
    <source>
        <strain evidence="22 23">MH-110</strain>
    </source>
</reference>
<evidence type="ECO:0000256" key="17">
    <source>
        <dbReference type="HAMAP-Rule" id="MF_01965"/>
    </source>
</evidence>
<keyword evidence="8 17" id="KW-0521">NADP</keyword>
<evidence type="ECO:0000256" key="7">
    <source>
        <dbReference type="ARBA" id="ARBA00022840"/>
    </source>
</evidence>
<feature type="binding site" evidence="17">
    <location>
        <begin position="403"/>
        <end position="407"/>
    </location>
    <ligand>
        <name>AMP</name>
        <dbReference type="ChEBI" id="CHEBI:456215"/>
    </ligand>
</feature>
<keyword evidence="12 17" id="KW-0456">Lyase</keyword>
<evidence type="ECO:0000256" key="10">
    <source>
        <dbReference type="ARBA" id="ARBA00023027"/>
    </source>
</evidence>
<dbReference type="Proteomes" id="UP000027341">
    <property type="component" value="Unassembled WGS sequence"/>
</dbReference>
<comment type="cofactor">
    <cofactor evidence="18 19">
        <name>K(+)</name>
        <dbReference type="ChEBI" id="CHEBI:29103"/>
    </cofactor>
    <text evidence="18 19">Binds 1 potassium ion per subunit.</text>
</comment>
<dbReference type="PROSITE" id="PS51385">
    <property type="entry name" value="YJEF_N"/>
    <property type="match status" value="1"/>
</dbReference>
<gene>
    <name evidence="17" type="primary">nnrD</name>
    <name evidence="18" type="synonym">nnrE</name>
    <name evidence="22" type="ORF">EI16_05070</name>
</gene>
<dbReference type="InterPro" id="IPR029056">
    <property type="entry name" value="Ribokinase-like"/>
</dbReference>
<feature type="binding site" evidence="17">
    <location>
        <position position="431"/>
    </location>
    <ligand>
        <name>AMP</name>
        <dbReference type="ChEBI" id="CHEBI:456215"/>
    </ligand>
</feature>
<keyword evidence="5 18" id="KW-0479">Metal-binding</keyword>
<comment type="similarity">
    <text evidence="17">Belongs to the NnrD/CARKD family.</text>
</comment>
<comment type="catalytic activity">
    <reaction evidence="2 18 19">
        <text>(6R)-NADPHX = (6S)-NADPHX</text>
        <dbReference type="Rhea" id="RHEA:32227"/>
        <dbReference type="ChEBI" id="CHEBI:64076"/>
        <dbReference type="ChEBI" id="CHEBI:64077"/>
        <dbReference type="EC" id="5.1.99.6"/>
    </reaction>
</comment>
<dbReference type="STRING" id="28885.EI16_05070"/>
<feature type="domain" description="YjeF C-terminal" evidence="20">
    <location>
        <begin position="220"/>
        <end position="488"/>
    </location>
</feature>
<comment type="catalytic activity">
    <reaction evidence="1 18 19">
        <text>(6R)-NADHX = (6S)-NADHX</text>
        <dbReference type="Rhea" id="RHEA:32215"/>
        <dbReference type="ChEBI" id="CHEBI:64074"/>
        <dbReference type="ChEBI" id="CHEBI:64075"/>
        <dbReference type="EC" id="5.1.99.6"/>
    </reaction>
</comment>
<dbReference type="GO" id="GO:0046496">
    <property type="term" value="P:nicotinamide nucleotide metabolic process"/>
    <property type="evidence" value="ECO:0007669"/>
    <property type="project" value="UniProtKB-UniRule"/>
</dbReference>
<dbReference type="NCBIfam" id="TIGR00197">
    <property type="entry name" value="yjeF_nterm"/>
    <property type="match status" value="1"/>
</dbReference>
<evidence type="ECO:0000259" key="20">
    <source>
        <dbReference type="PROSITE" id="PS51383"/>
    </source>
</evidence>
<dbReference type="PANTHER" id="PTHR12592:SF0">
    <property type="entry name" value="ATP-DEPENDENT (S)-NAD(P)H-HYDRATE DEHYDRATASE"/>
    <property type="match status" value="1"/>
</dbReference>
<comment type="function">
    <text evidence="14 19">Bifunctional enzyme that catalyzes the epimerization of the S- and R-forms of NAD(P)HX and the dehydration of the S-form of NAD(P)HX at the expense of ADP, which is converted to AMP. This allows the repair of both epimers of NAD(P)HX, a damaged form of NAD(P)H that is a result of enzymatic or heat-dependent hydration.</text>
</comment>
<evidence type="ECO:0000256" key="13">
    <source>
        <dbReference type="ARBA" id="ARBA00023268"/>
    </source>
</evidence>
<evidence type="ECO:0000256" key="19">
    <source>
        <dbReference type="PIRNR" id="PIRNR017184"/>
    </source>
</evidence>
<comment type="cofactor">
    <cofactor evidence="17">
        <name>Mg(2+)</name>
        <dbReference type="ChEBI" id="CHEBI:18420"/>
    </cofactor>
</comment>
<feature type="binding site" evidence="17">
    <location>
        <position position="255"/>
    </location>
    <ligand>
        <name>(6S)-NADPHX</name>
        <dbReference type="ChEBI" id="CHEBI:64076"/>
    </ligand>
</feature>
<comment type="similarity">
    <text evidence="18">Belongs to the NnrE/AIBP family.</text>
</comment>
<evidence type="ECO:0000256" key="4">
    <source>
        <dbReference type="ARBA" id="ARBA00009524"/>
    </source>
</evidence>
<comment type="function">
    <text evidence="18">Catalyzes the epimerization of the S- and R-forms of NAD(P)HX, a damaged form of NAD(P)H that is a result of enzymatic or heat-dependent hydration. This is a prerequisite for the S-specific NAD(P)H-hydrate dehydratase to allow the repair of both epimers of NAD(P)HX.</text>
</comment>
<dbReference type="InterPro" id="IPR036652">
    <property type="entry name" value="YjeF_N_dom_sf"/>
</dbReference>
<dbReference type="GO" id="GO:0046872">
    <property type="term" value="F:metal ion binding"/>
    <property type="evidence" value="ECO:0007669"/>
    <property type="project" value="UniProtKB-UniRule"/>
</dbReference>
<evidence type="ECO:0000256" key="8">
    <source>
        <dbReference type="ARBA" id="ARBA00022857"/>
    </source>
</evidence>
<protein>
    <recommendedName>
        <fullName evidence="19">Bifunctional NAD(P)H-hydrate repair enzyme</fullName>
    </recommendedName>
    <alternativeName>
        <fullName evidence="19">Nicotinamide nucleotide repair protein</fullName>
    </alternativeName>
    <domain>
        <recommendedName>
            <fullName evidence="19">ADP-dependent (S)-NAD(P)H-hydrate dehydratase</fullName>
            <ecNumber evidence="19">4.2.1.136</ecNumber>
        </recommendedName>
        <alternativeName>
            <fullName evidence="19">ADP-dependent NAD(P)HX dehydratase</fullName>
        </alternativeName>
    </domain>
    <domain>
        <recommendedName>
            <fullName evidence="19">NAD(P)H-hydrate epimerase</fullName>
            <ecNumber evidence="19">5.1.99.6</ecNumber>
        </recommendedName>
    </domain>
</protein>
<dbReference type="GO" id="GO:0052855">
    <property type="term" value="F:ADP-dependent NAD(P)H-hydrate dehydratase activity"/>
    <property type="evidence" value="ECO:0007669"/>
    <property type="project" value="UniProtKB-UniRule"/>
</dbReference>
<dbReference type="GO" id="GO:0110051">
    <property type="term" value="P:metabolite repair"/>
    <property type="evidence" value="ECO:0007669"/>
    <property type="project" value="TreeGrafter"/>
</dbReference>
<evidence type="ECO:0000256" key="14">
    <source>
        <dbReference type="ARBA" id="ARBA00025153"/>
    </source>
</evidence>
<dbReference type="PROSITE" id="PS01050">
    <property type="entry name" value="YJEF_C_2"/>
    <property type="match status" value="1"/>
</dbReference>
<keyword evidence="6 17" id="KW-0547">Nucleotide-binding</keyword>
<evidence type="ECO:0000256" key="12">
    <source>
        <dbReference type="ARBA" id="ARBA00023239"/>
    </source>
</evidence>
<comment type="catalytic activity">
    <reaction evidence="16 17 19">
        <text>(6S)-NADPHX + ADP = AMP + phosphate + NADPH + H(+)</text>
        <dbReference type="Rhea" id="RHEA:32235"/>
        <dbReference type="ChEBI" id="CHEBI:15378"/>
        <dbReference type="ChEBI" id="CHEBI:43474"/>
        <dbReference type="ChEBI" id="CHEBI:57783"/>
        <dbReference type="ChEBI" id="CHEBI:64076"/>
        <dbReference type="ChEBI" id="CHEBI:456215"/>
        <dbReference type="ChEBI" id="CHEBI:456216"/>
        <dbReference type="EC" id="4.2.1.136"/>
    </reaction>
</comment>
<evidence type="ECO:0000256" key="15">
    <source>
        <dbReference type="ARBA" id="ARBA00048238"/>
    </source>
</evidence>
<dbReference type="Gene3D" id="3.40.1190.20">
    <property type="match status" value="1"/>
</dbReference>
<proteinExistence type="inferred from homology"/>
<feature type="binding site" evidence="18">
    <location>
        <position position="156"/>
    </location>
    <ligand>
        <name>K(+)</name>
        <dbReference type="ChEBI" id="CHEBI:29103"/>
    </ligand>
</feature>
<dbReference type="Pfam" id="PF03853">
    <property type="entry name" value="YjeF_N"/>
    <property type="match status" value="1"/>
</dbReference>
<keyword evidence="23" id="KW-1185">Reference proteome</keyword>
<name>A0A066ZQD5_HYDMR</name>
<keyword evidence="9 18" id="KW-0630">Potassium</keyword>
<comment type="caution">
    <text evidence="18">Lacks conserved residue(s) required for the propagation of feature annotation.</text>
</comment>
<dbReference type="Gene3D" id="3.40.50.10260">
    <property type="entry name" value="YjeF N-terminal domain"/>
    <property type="match status" value="1"/>
</dbReference>
<comment type="similarity">
    <text evidence="4 19">In the C-terminal section; belongs to the NnrD/CARKD family.</text>
</comment>
<evidence type="ECO:0000259" key="21">
    <source>
        <dbReference type="PROSITE" id="PS51385"/>
    </source>
</evidence>
<evidence type="ECO:0000256" key="16">
    <source>
        <dbReference type="ARBA" id="ARBA00049209"/>
    </source>
</evidence>
<feature type="binding site" evidence="18">
    <location>
        <begin position="57"/>
        <end position="61"/>
    </location>
    <ligand>
        <name>(6S)-NADPHX</name>
        <dbReference type="ChEBI" id="CHEBI:64076"/>
    </ligand>
</feature>
<sequence length="488" mass="51852">MKLFSAEQCQQLDRTAIESWNIPGLLLMKRAAFGAFLTLQNHWPKANKVTLLCGTGNNGGDGLALAQYALLTGLDVTVVIIGNPQNFKPDARQVYEELIQLGVTPVDFSKEVLNTDVIVDALLGIGINKPISGQLVDVIHAVNQSEAPVLALDIPTGVDATTGSIHGCAIKADVTISFIAHKMGLYTGVGADHIGQIIIDDLKLPEALFDTTPNLADFHDLAYWKERLPVRATSAHKGSSGTALLIGGNHSMAGAIQLSATAALRAGAGLVKVITQNEHTNMLTEQQPELMCYPTTQLDELLPLANAIAIGPGLGLDEWAQNLLLKTLDHLQHHQTPAVLDADALKLLAQNPKLSPQNPHWVLTPHPGEAAEMLGCTPQEIQNDRISAIYELHELYGGVILLKGNGTLIFDGEHLELCPLGNPGMAVGGMGDVLTGMITSYLAQGSRQGLSLMAAACLGAYRHAAIADQVVETRNLTSLIPSDIIAGL</sequence>
<dbReference type="GO" id="GO:0052856">
    <property type="term" value="F:NAD(P)HX epimerase activity"/>
    <property type="evidence" value="ECO:0007669"/>
    <property type="project" value="UniProtKB-UniRule"/>
</dbReference>
<dbReference type="InterPro" id="IPR030677">
    <property type="entry name" value="Nnr"/>
</dbReference>
<dbReference type="PROSITE" id="PS01049">
    <property type="entry name" value="YJEF_C_1"/>
    <property type="match status" value="1"/>
</dbReference>